<accession>A0ABN1E1U6</accession>
<feature type="transmembrane region" description="Helical" evidence="1">
    <location>
        <begin position="7"/>
        <end position="27"/>
    </location>
</feature>
<evidence type="ECO:0000313" key="2">
    <source>
        <dbReference type="EMBL" id="GAA0557351.1"/>
    </source>
</evidence>
<organism evidence="2 3">
    <name type="scientific">Saccharopolyspora erythraea</name>
    <name type="common">Streptomyces erythraeus</name>
    <dbReference type="NCBI Taxonomy" id="1836"/>
    <lineage>
        <taxon>Bacteria</taxon>
        <taxon>Bacillati</taxon>
        <taxon>Actinomycetota</taxon>
        <taxon>Actinomycetes</taxon>
        <taxon>Pseudonocardiales</taxon>
        <taxon>Pseudonocardiaceae</taxon>
        <taxon>Saccharopolyspora</taxon>
    </lineage>
</organism>
<dbReference type="NCBIfam" id="NF037982">
    <property type="entry name" value="Nramp_1"/>
    <property type="match status" value="1"/>
</dbReference>
<gene>
    <name evidence="2" type="ORF">GCM10009533_63710</name>
</gene>
<keyword evidence="3" id="KW-1185">Reference proteome</keyword>
<feature type="transmembrane region" description="Helical" evidence="1">
    <location>
        <begin position="65"/>
        <end position="84"/>
    </location>
</feature>
<protein>
    <submittedName>
        <fullName evidence="2">Uncharacterized protein</fullName>
    </submittedName>
</protein>
<comment type="caution">
    <text evidence="2">The sequence shown here is derived from an EMBL/GenBank/DDBJ whole genome shotgun (WGS) entry which is preliminary data.</text>
</comment>
<evidence type="ECO:0000256" key="1">
    <source>
        <dbReference type="SAM" id="Phobius"/>
    </source>
</evidence>
<feature type="transmembrane region" description="Helical" evidence="1">
    <location>
        <begin position="33"/>
        <end position="53"/>
    </location>
</feature>
<feature type="transmembrane region" description="Helical" evidence="1">
    <location>
        <begin position="96"/>
        <end position="118"/>
    </location>
</feature>
<evidence type="ECO:0000313" key="3">
    <source>
        <dbReference type="Proteomes" id="UP001500729"/>
    </source>
</evidence>
<dbReference type="EMBL" id="BAAAGS010000073">
    <property type="protein sequence ID" value="GAA0557351.1"/>
    <property type="molecule type" value="Genomic_DNA"/>
</dbReference>
<keyword evidence="1" id="KW-0812">Transmembrane</keyword>
<keyword evidence="1" id="KW-1133">Transmembrane helix</keyword>
<keyword evidence="1" id="KW-0472">Membrane</keyword>
<proteinExistence type="predicted"/>
<dbReference type="Proteomes" id="UP001500729">
    <property type="component" value="Unassembled WGS sequence"/>
</dbReference>
<feature type="transmembrane region" description="Helical" evidence="1">
    <location>
        <begin position="139"/>
        <end position="158"/>
    </location>
</feature>
<reference evidence="2 3" key="1">
    <citation type="journal article" date="2019" name="Int. J. Syst. Evol. Microbiol.">
        <title>The Global Catalogue of Microorganisms (GCM) 10K type strain sequencing project: providing services to taxonomists for standard genome sequencing and annotation.</title>
        <authorList>
            <consortium name="The Broad Institute Genomics Platform"/>
            <consortium name="The Broad Institute Genome Sequencing Center for Infectious Disease"/>
            <person name="Wu L."/>
            <person name="Ma J."/>
        </authorList>
    </citation>
    <scope>NUCLEOTIDE SEQUENCE [LARGE SCALE GENOMIC DNA]</scope>
    <source>
        <strain evidence="2 3">JCM 10303</strain>
    </source>
</reference>
<name>A0ABN1E1U6_SACER</name>
<sequence length="167" mass="17666">MFAIMAYLANLWPAWATSSATLLTYATGGSKDVVAVAILIAIALILTLAPTVYTALERAQMLKVAAILLLIVVGSLFVIGATTWRDVPTIVTQPRFPAAELGFAVLLGALAFAGAGGGQNLVQSNWIRDKGMGRHMPKIVSPLVWSILLFGVLSVLTVQEELGELFG</sequence>